<proteinExistence type="predicted"/>
<keyword evidence="2" id="KW-1185">Reference proteome</keyword>
<dbReference type="AlphaFoldDB" id="A0A0B1T0T8"/>
<gene>
    <name evidence="1" type="ORF">OESDEN_11145</name>
</gene>
<dbReference type="EMBL" id="KN554817">
    <property type="protein sequence ID" value="KHJ89045.1"/>
    <property type="molecule type" value="Genomic_DNA"/>
</dbReference>
<accession>A0A0B1T0T8</accession>
<organism evidence="1 2">
    <name type="scientific">Oesophagostomum dentatum</name>
    <name type="common">Nodular worm</name>
    <dbReference type="NCBI Taxonomy" id="61180"/>
    <lineage>
        <taxon>Eukaryota</taxon>
        <taxon>Metazoa</taxon>
        <taxon>Ecdysozoa</taxon>
        <taxon>Nematoda</taxon>
        <taxon>Chromadorea</taxon>
        <taxon>Rhabditida</taxon>
        <taxon>Rhabditina</taxon>
        <taxon>Rhabditomorpha</taxon>
        <taxon>Strongyloidea</taxon>
        <taxon>Strongylidae</taxon>
        <taxon>Oesophagostomum</taxon>
    </lineage>
</organism>
<protein>
    <submittedName>
        <fullName evidence="1">Uncharacterized protein</fullName>
    </submittedName>
</protein>
<name>A0A0B1T0T8_OESDE</name>
<reference evidence="1 2" key="1">
    <citation type="submission" date="2014-03" db="EMBL/GenBank/DDBJ databases">
        <title>Draft genome of the hookworm Oesophagostomum dentatum.</title>
        <authorList>
            <person name="Mitreva M."/>
        </authorList>
    </citation>
    <scope>NUCLEOTIDE SEQUENCE [LARGE SCALE GENOMIC DNA]</scope>
    <source>
        <strain evidence="1 2">OD-Hann</strain>
    </source>
</reference>
<evidence type="ECO:0000313" key="1">
    <source>
        <dbReference type="EMBL" id="KHJ89045.1"/>
    </source>
</evidence>
<dbReference type="Proteomes" id="UP000053660">
    <property type="component" value="Unassembled WGS sequence"/>
</dbReference>
<sequence>MVCDACQKKLTKIVGIDPYRNKAHNKLTGVKKKPPPNENKLLGSEKKLALKFILLVTIIYGQDAFSEQL</sequence>
<evidence type="ECO:0000313" key="2">
    <source>
        <dbReference type="Proteomes" id="UP000053660"/>
    </source>
</evidence>
<dbReference type="OrthoDB" id="147332at2759"/>